<accession>A0ACB9T749</accession>
<organism evidence="1 2">
    <name type="scientific">Holotrichia oblita</name>
    <name type="common">Chafer beetle</name>
    <dbReference type="NCBI Taxonomy" id="644536"/>
    <lineage>
        <taxon>Eukaryota</taxon>
        <taxon>Metazoa</taxon>
        <taxon>Ecdysozoa</taxon>
        <taxon>Arthropoda</taxon>
        <taxon>Hexapoda</taxon>
        <taxon>Insecta</taxon>
        <taxon>Pterygota</taxon>
        <taxon>Neoptera</taxon>
        <taxon>Endopterygota</taxon>
        <taxon>Coleoptera</taxon>
        <taxon>Polyphaga</taxon>
        <taxon>Scarabaeiformia</taxon>
        <taxon>Scarabaeidae</taxon>
        <taxon>Melolonthinae</taxon>
        <taxon>Holotrichia</taxon>
    </lineage>
</organism>
<sequence length="82" mass="9438">MFHVDNEAERKEWVAAIQMVSDSLNNSWDDVDMDSQEEYVVRDLSEKFSLQGTSISKSTGKEKSYIGKLRILEGVRKGRLVR</sequence>
<dbReference type="Proteomes" id="UP001056778">
    <property type="component" value="Chromosome 4"/>
</dbReference>
<evidence type="ECO:0000313" key="2">
    <source>
        <dbReference type="Proteomes" id="UP001056778"/>
    </source>
</evidence>
<proteinExistence type="predicted"/>
<name>A0ACB9T749_HOLOL</name>
<gene>
    <name evidence="1" type="ORF">MML48_4g00020006</name>
</gene>
<keyword evidence="1" id="KW-0418">Kinase</keyword>
<protein>
    <submittedName>
        <fullName evidence="1">Ribosomal protein s6 kinase</fullName>
    </submittedName>
</protein>
<dbReference type="EMBL" id="CM043018">
    <property type="protein sequence ID" value="KAI4462645.1"/>
    <property type="molecule type" value="Genomic_DNA"/>
</dbReference>
<comment type="caution">
    <text evidence="1">The sequence shown here is derived from an EMBL/GenBank/DDBJ whole genome shotgun (WGS) entry which is preliminary data.</text>
</comment>
<evidence type="ECO:0000313" key="1">
    <source>
        <dbReference type="EMBL" id="KAI4462645.1"/>
    </source>
</evidence>
<reference evidence="1" key="1">
    <citation type="submission" date="2022-04" db="EMBL/GenBank/DDBJ databases">
        <title>Chromosome-scale genome assembly of Holotrichia oblita Faldermann.</title>
        <authorList>
            <person name="Rongchong L."/>
        </authorList>
    </citation>
    <scope>NUCLEOTIDE SEQUENCE</scope>
    <source>
        <strain evidence="1">81SQS9</strain>
    </source>
</reference>
<keyword evidence="1" id="KW-0808">Transferase</keyword>
<keyword evidence="2" id="KW-1185">Reference proteome</keyword>